<gene>
    <name evidence="2" type="ORF">GCM10008986_20800</name>
</gene>
<evidence type="ECO:0000313" key="3">
    <source>
        <dbReference type="Proteomes" id="UP001500880"/>
    </source>
</evidence>
<feature type="signal peptide" evidence="1">
    <location>
        <begin position="1"/>
        <end position="19"/>
    </location>
</feature>
<comment type="caution">
    <text evidence="2">The sequence shown here is derived from an EMBL/GenBank/DDBJ whole genome shotgun (WGS) entry which is preliminary data.</text>
</comment>
<dbReference type="Proteomes" id="UP001500880">
    <property type="component" value="Unassembled WGS sequence"/>
</dbReference>
<keyword evidence="3" id="KW-1185">Reference proteome</keyword>
<name>A0ABN1BBM5_9BACI</name>
<sequence>MKVIKIILFSLMIFFVACNDEEHLIFHNIETAEQEIGKFKTPVMPVGYEMKKITYDNDGFTHPVTKVFYQKKGHRITFMIASSWFDDYPAKKMENNHIANMVWISKKQEFVLKWRNTPKQSYKYLITKNKQDKEWLVSLAENY</sequence>
<feature type="chain" id="PRO_5046214959" description="DUF4825 domain-containing protein" evidence="1">
    <location>
        <begin position="20"/>
        <end position="143"/>
    </location>
</feature>
<reference evidence="2 3" key="1">
    <citation type="journal article" date="2019" name="Int. J. Syst. Evol. Microbiol.">
        <title>The Global Catalogue of Microorganisms (GCM) 10K type strain sequencing project: providing services to taxonomists for standard genome sequencing and annotation.</title>
        <authorList>
            <consortium name="The Broad Institute Genomics Platform"/>
            <consortium name="The Broad Institute Genome Sequencing Center for Infectious Disease"/>
            <person name="Wu L."/>
            <person name="Ma J."/>
        </authorList>
    </citation>
    <scope>NUCLEOTIDE SEQUENCE [LARGE SCALE GENOMIC DNA]</scope>
    <source>
        <strain evidence="2 3">JCM 12389</strain>
    </source>
</reference>
<dbReference type="EMBL" id="BAAADO010000004">
    <property type="protein sequence ID" value="GAA0494128.1"/>
    <property type="molecule type" value="Genomic_DNA"/>
</dbReference>
<dbReference type="PROSITE" id="PS51257">
    <property type="entry name" value="PROKAR_LIPOPROTEIN"/>
    <property type="match status" value="1"/>
</dbReference>
<evidence type="ECO:0000313" key="2">
    <source>
        <dbReference type="EMBL" id="GAA0494128.1"/>
    </source>
</evidence>
<organism evidence="2 3">
    <name type="scientific">Salinibacillus aidingensis</name>
    <dbReference type="NCBI Taxonomy" id="237684"/>
    <lineage>
        <taxon>Bacteria</taxon>
        <taxon>Bacillati</taxon>
        <taxon>Bacillota</taxon>
        <taxon>Bacilli</taxon>
        <taxon>Bacillales</taxon>
        <taxon>Bacillaceae</taxon>
        <taxon>Salinibacillus</taxon>
    </lineage>
</organism>
<evidence type="ECO:0008006" key="4">
    <source>
        <dbReference type="Google" id="ProtNLM"/>
    </source>
</evidence>
<protein>
    <recommendedName>
        <fullName evidence="4">DUF4825 domain-containing protein</fullName>
    </recommendedName>
</protein>
<evidence type="ECO:0000256" key="1">
    <source>
        <dbReference type="SAM" id="SignalP"/>
    </source>
</evidence>
<accession>A0ABN1BBM5</accession>
<keyword evidence="1" id="KW-0732">Signal</keyword>
<proteinExistence type="predicted"/>